<proteinExistence type="predicted"/>
<feature type="coiled-coil region" evidence="1">
    <location>
        <begin position="758"/>
        <end position="794"/>
    </location>
</feature>
<dbReference type="Gene3D" id="2.130.10.10">
    <property type="entry name" value="YVTN repeat-like/Quinoprotein amine dehydrogenase"/>
    <property type="match status" value="2"/>
</dbReference>
<dbReference type="InterPro" id="IPR013783">
    <property type="entry name" value="Ig-like_fold"/>
</dbReference>
<dbReference type="InterPro" id="IPR011123">
    <property type="entry name" value="Y_Y_Y"/>
</dbReference>
<dbReference type="Gene3D" id="1.10.10.10">
    <property type="entry name" value="Winged helix-like DNA-binding domain superfamily/Winged helix DNA-binding domain"/>
    <property type="match status" value="1"/>
</dbReference>
<evidence type="ECO:0000313" key="4">
    <source>
        <dbReference type="EMBL" id="NKI33064.1"/>
    </source>
</evidence>
<evidence type="ECO:0000256" key="2">
    <source>
        <dbReference type="SAM" id="Phobius"/>
    </source>
</evidence>
<dbReference type="Proteomes" id="UP000718451">
    <property type="component" value="Unassembled WGS sequence"/>
</dbReference>
<dbReference type="Gene3D" id="2.60.40.10">
    <property type="entry name" value="Immunoglobulins"/>
    <property type="match status" value="1"/>
</dbReference>
<organism evidence="4 5">
    <name type="scientific">Croceivirga thetidis</name>
    <dbReference type="NCBI Taxonomy" id="2721623"/>
    <lineage>
        <taxon>Bacteria</taxon>
        <taxon>Pseudomonadati</taxon>
        <taxon>Bacteroidota</taxon>
        <taxon>Flavobacteriia</taxon>
        <taxon>Flavobacteriales</taxon>
        <taxon>Flavobacteriaceae</taxon>
        <taxon>Croceivirga</taxon>
    </lineage>
</organism>
<keyword evidence="2" id="KW-0812">Transmembrane</keyword>
<feature type="domain" description="HTH luxR-type" evidence="3">
    <location>
        <begin position="872"/>
        <end position="929"/>
    </location>
</feature>
<accession>A0ABX1GTW7</accession>
<dbReference type="RefSeq" id="WP_168553214.1">
    <property type="nucleotide sequence ID" value="NZ_JAAWWL010000002.1"/>
</dbReference>
<gene>
    <name evidence="4" type="ORF">HCU67_13990</name>
</gene>
<dbReference type="SUPFAM" id="SSF63829">
    <property type="entry name" value="Calcium-dependent phosphotriesterase"/>
    <property type="match status" value="1"/>
</dbReference>
<name>A0ABX1GTW7_9FLAO</name>
<keyword evidence="1" id="KW-0175">Coiled coil</keyword>
<dbReference type="InterPro" id="IPR015943">
    <property type="entry name" value="WD40/YVTN_repeat-like_dom_sf"/>
</dbReference>
<keyword evidence="2" id="KW-0472">Membrane</keyword>
<dbReference type="SMART" id="SM00421">
    <property type="entry name" value="HTH_LUXR"/>
    <property type="match status" value="1"/>
</dbReference>
<evidence type="ECO:0000259" key="3">
    <source>
        <dbReference type="SMART" id="SM00421"/>
    </source>
</evidence>
<sequence length="932" mass="107978">MRLLTVLICVITINTVAVSQEIPPINYFTPIDYNGENQNWSISQSNDRLIYIANNEGLLEFNGADWSLYKTPNQTTIRSVEVVGDRIYTGCYREFGYWQKNEFGILDYKSLSQDFSQQLEDEEFWNILHVEDFVLFQSKKRIYTYDLKEQSLTTIEANSSFPRMWYVDGQIYFHITNKGLFKLNQGKKTKVYDFTPFIDDEVISLFELQDDLIVLSRHQGFFKISDDTLKPWNTNVDGILSQATVYSAIQLANKQIAIGTVSAGYLLINEEGNLIYQINEKNGLQNNTVLSLHEDFDGNIWLGQDYGLSCINTKAPFKIFNGIQGNVGSVYTASEFDGRLFLGTNQGLYVREKENDAGFQLIEGTQGQVWSLENINGELFCGHHTGTFIIEDVNARRISSIPGTWTFKSMKNQTRILQGNYDGLYVLEKKEDVWRVRNKVKGFDNSARFIEYWDNQIFVNHEYKGVFRIETDTDLTKALQINVDTTIRGHNSGLAKYKNEIIYTYKEGVFKYDSRLKEFKKDTSLSKVFIEEEYVSGKMISNGDRLWFFAKSHLASVNSGNLSNNPIIEKIPLSEELHNNIAGYENITNLNKKGHYILSSGSGYLTMKLDGQKQKPHLIQIGKIEEISETDPDEIKNRLSLEGPVQLSKNQNNINFSVFTAQYNKHDKPLYQYRLLGLYPNWSELSDQSSISFKNLPYGEFEFETRSMVGKTFSENIASYSFTIRKPWFASTVAQIAYVICGILGFLLLHSSYRRYYRRKQEKLISKTQREMQLEKAKNERELIRLKNEQLNQRYKMKSNELAASTMSLIRKNNVLTEVKNLLKEKFDDEGELEGVYDIIDNSLNRNDDWELFQEAFNNADRKFLKKLKNAHPKLTPNDIRLCAYLRLNLSSKEIAPLFNISPRSVEIKRYRLRKKMNLSHDENLTDYILDL</sequence>
<keyword evidence="5" id="KW-1185">Reference proteome</keyword>
<keyword evidence="2" id="KW-1133">Transmembrane helix</keyword>
<dbReference type="SUPFAM" id="SSF46894">
    <property type="entry name" value="C-terminal effector domain of the bipartite response regulators"/>
    <property type="match status" value="1"/>
</dbReference>
<reference evidence="4 5" key="1">
    <citation type="submission" date="2020-04" db="EMBL/GenBank/DDBJ databases">
        <authorList>
            <person name="Yoon J."/>
        </authorList>
    </citation>
    <scope>NUCLEOTIDE SEQUENCE [LARGE SCALE GENOMIC DNA]</scope>
    <source>
        <strain evidence="4 5">DJ-13</strain>
    </source>
</reference>
<feature type="transmembrane region" description="Helical" evidence="2">
    <location>
        <begin position="728"/>
        <end position="749"/>
    </location>
</feature>
<evidence type="ECO:0000256" key="1">
    <source>
        <dbReference type="SAM" id="Coils"/>
    </source>
</evidence>
<dbReference type="Pfam" id="PF07495">
    <property type="entry name" value="Y_Y_Y"/>
    <property type="match status" value="1"/>
</dbReference>
<dbReference type="InterPro" id="IPR016032">
    <property type="entry name" value="Sig_transdc_resp-reg_C-effctor"/>
</dbReference>
<evidence type="ECO:0000313" key="5">
    <source>
        <dbReference type="Proteomes" id="UP000718451"/>
    </source>
</evidence>
<dbReference type="EMBL" id="JAAWWL010000002">
    <property type="protein sequence ID" value="NKI33064.1"/>
    <property type="molecule type" value="Genomic_DNA"/>
</dbReference>
<comment type="caution">
    <text evidence="4">The sequence shown here is derived from an EMBL/GenBank/DDBJ whole genome shotgun (WGS) entry which is preliminary data.</text>
</comment>
<dbReference type="InterPro" id="IPR000792">
    <property type="entry name" value="Tscrpt_reg_LuxR_C"/>
</dbReference>
<dbReference type="InterPro" id="IPR036388">
    <property type="entry name" value="WH-like_DNA-bd_sf"/>
</dbReference>
<protein>
    <submittedName>
        <fullName evidence="4">LuxR family transcriptional regulator</fullName>
    </submittedName>
</protein>